<sequence>MTQCKYTSELLQASGLFTSDTKYKIPGTPLPLHCKLLLQDSALLANPEYYRSMVEKLNFLTNTRSDLSYAVQTLSQFMQQPCDSHLAALQHLLCYVHSTASQGLLLQGADQLTLKVYSDSDWAACPSTSRSVAGYVVTLGDAPISWKSKKQSTVSRSSAKAEYRAMAQASAEVRWLIRLLAELNATPTLPVTLFCDNTSAMHIVKNPVFHERTKHINIDCHFTREKLLQSLLTLLHVPTIEQVADILTRFFPLYNILTSCPCLACFFLLQQLKLARGCWSHQEVRKS</sequence>
<dbReference type="AlphaFoldDB" id="A0AAV3R5N8"/>
<keyword evidence="1" id="KW-0472">Membrane</keyword>
<keyword evidence="2" id="KW-1185">Reference proteome</keyword>
<dbReference type="InterPro" id="IPR043502">
    <property type="entry name" value="DNA/RNA_pol_sf"/>
</dbReference>
<dbReference type="CDD" id="cd09272">
    <property type="entry name" value="RNase_HI_RT_Ty1"/>
    <property type="match status" value="1"/>
</dbReference>
<dbReference type="PANTHER" id="PTHR11439">
    <property type="entry name" value="GAG-POL-RELATED RETROTRANSPOSON"/>
    <property type="match status" value="1"/>
</dbReference>
<evidence type="ECO:0000313" key="1">
    <source>
        <dbReference type="EMBL" id="GAA0171263.1"/>
    </source>
</evidence>
<name>A0AAV3R5N8_LITER</name>
<dbReference type="PANTHER" id="PTHR11439:SF498">
    <property type="entry name" value="DNAK FAMILY PROTEIN"/>
    <property type="match status" value="1"/>
</dbReference>
<reference evidence="1 2" key="1">
    <citation type="submission" date="2024-01" db="EMBL/GenBank/DDBJ databases">
        <title>The complete chloroplast genome sequence of Lithospermum erythrorhizon: insights into the phylogenetic relationship among Boraginaceae species and the maternal lineages of purple gromwells.</title>
        <authorList>
            <person name="Okada T."/>
            <person name="Watanabe K."/>
        </authorList>
    </citation>
    <scope>NUCLEOTIDE SEQUENCE [LARGE SCALE GENOMIC DNA]</scope>
</reference>
<dbReference type="SUPFAM" id="SSF56672">
    <property type="entry name" value="DNA/RNA polymerases"/>
    <property type="match status" value="1"/>
</dbReference>
<dbReference type="EMBL" id="BAABME010007601">
    <property type="protein sequence ID" value="GAA0171263.1"/>
    <property type="molecule type" value="Genomic_DNA"/>
</dbReference>
<gene>
    <name evidence="1" type="ORF">LIER_25338</name>
</gene>
<proteinExistence type="predicted"/>
<keyword evidence="1" id="KW-0812">Transmembrane</keyword>
<comment type="caution">
    <text evidence="1">The sequence shown here is derived from an EMBL/GenBank/DDBJ whole genome shotgun (WGS) entry which is preliminary data.</text>
</comment>
<dbReference type="Proteomes" id="UP001454036">
    <property type="component" value="Unassembled WGS sequence"/>
</dbReference>
<protein>
    <submittedName>
        <fullName evidence="1">Transmembrane signal receptor</fullName>
    </submittedName>
</protein>
<keyword evidence="1" id="KW-0675">Receptor</keyword>
<evidence type="ECO:0000313" key="2">
    <source>
        <dbReference type="Proteomes" id="UP001454036"/>
    </source>
</evidence>
<accession>A0AAV3R5N8</accession>
<organism evidence="1 2">
    <name type="scientific">Lithospermum erythrorhizon</name>
    <name type="common">Purple gromwell</name>
    <name type="synonym">Lithospermum officinale var. erythrorhizon</name>
    <dbReference type="NCBI Taxonomy" id="34254"/>
    <lineage>
        <taxon>Eukaryota</taxon>
        <taxon>Viridiplantae</taxon>
        <taxon>Streptophyta</taxon>
        <taxon>Embryophyta</taxon>
        <taxon>Tracheophyta</taxon>
        <taxon>Spermatophyta</taxon>
        <taxon>Magnoliopsida</taxon>
        <taxon>eudicotyledons</taxon>
        <taxon>Gunneridae</taxon>
        <taxon>Pentapetalae</taxon>
        <taxon>asterids</taxon>
        <taxon>lamiids</taxon>
        <taxon>Boraginales</taxon>
        <taxon>Boraginaceae</taxon>
        <taxon>Boraginoideae</taxon>
        <taxon>Lithospermeae</taxon>
        <taxon>Lithospermum</taxon>
    </lineage>
</organism>